<dbReference type="SUPFAM" id="SSF53271">
    <property type="entry name" value="PRTase-like"/>
    <property type="match status" value="1"/>
</dbReference>
<dbReference type="Pfam" id="PF15609">
    <property type="entry name" value="PRTase_2"/>
    <property type="match status" value="1"/>
</dbReference>
<evidence type="ECO:0000259" key="3">
    <source>
        <dbReference type="Pfam" id="PF12500"/>
    </source>
</evidence>
<keyword evidence="7" id="KW-1185">Reference proteome</keyword>
<feature type="domain" description="TRSP" evidence="3">
    <location>
        <begin position="323"/>
        <end position="460"/>
    </location>
</feature>
<evidence type="ECO:0000313" key="6">
    <source>
        <dbReference type="EMBL" id="MFH7595384.1"/>
    </source>
</evidence>
<gene>
    <name evidence="6" type="ORF">WDV06_09805</name>
</gene>
<organism evidence="6 7">
    <name type="scientific">Streptomyces racemochromogenes</name>
    <dbReference type="NCBI Taxonomy" id="67353"/>
    <lineage>
        <taxon>Bacteria</taxon>
        <taxon>Bacillati</taxon>
        <taxon>Actinomycetota</taxon>
        <taxon>Actinomycetes</taxon>
        <taxon>Kitasatosporales</taxon>
        <taxon>Streptomycetaceae</taxon>
        <taxon>Streptomyces</taxon>
    </lineage>
</organism>
<evidence type="ECO:0000259" key="2">
    <source>
        <dbReference type="Pfam" id="PF11202"/>
    </source>
</evidence>
<feature type="compositionally biased region" description="Basic and acidic residues" evidence="1">
    <location>
        <begin position="22"/>
        <end position="31"/>
    </location>
</feature>
<reference evidence="6 7" key="1">
    <citation type="submission" date="2024-03" db="EMBL/GenBank/DDBJ databases">
        <title>Whole genome sequencing of Streptomyces racemochromogenes, to identify antimicrobial biosynthetic gene clusters.</title>
        <authorList>
            <person name="Suryawanshi P."/>
            <person name="Krishnaraj P.U."/>
            <person name="Arun Y.P."/>
            <person name="Suryawanshi M.P."/>
            <person name="Rakshit O."/>
        </authorList>
    </citation>
    <scope>NUCLEOTIDE SEQUENCE [LARGE SCALE GENOMIC DNA]</scope>
    <source>
        <strain evidence="6 7">AUDT626</strain>
    </source>
</reference>
<dbReference type="Pfam" id="PF12500">
    <property type="entry name" value="TRSP"/>
    <property type="match status" value="1"/>
</dbReference>
<proteinExistence type="predicted"/>
<dbReference type="InterPro" id="IPR022537">
    <property type="entry name" value="TRSP_dom"/>
</dbReference>
<dbReference type="InterPro" id="IPR029057">
    <property type="entry name" value="PRTase-like"/>
</dbReference>
<keyword evidence="6" id="KW-0808">Transferase</keyword>
<dbReference type="InterPro" id="IPR041688">
    <property type="entry name" value="PRTase_2"/>
</dbReference>
<evidence type="ECO:0000259" key="5">
    <source>
        <dbReference type="Pfam" id="PF15609"/>
    </source>
</evidence>
<feature type="domain" description="Cysteine protease StiP N-terminal" evidence="2">
    <location>
        <begin position="517"/>
        <end position="761"/>
    </location>
</feature>
<name>A0ABW7PAJ5_9ACTN</name>
<feature type="domain" description="Orotate phosphoribosyltransferase-like" evidence="5">
    <location>
        <begin position="47"/>
        <end position="233"/>
    </location>
</feature>
<feature type="region of interest" description="Disordered" evidence="1">
    <location>
        <begin position="22"/>
        <end position="43"/>
    </location>
</feature>
<dbReference type="Proteomes" id="UP001610631">
    <property type="component" value="Unassembled WGS sequence"/>
</dbReference>
<feature type="domain" description="PELOTA RNA-binding" evidence="4">
    <location>
        <begin position="788"/>
        <end position="867"/>
    </location>
</feature>
<evidence type="ECO:0000259" key="4">
    <source>
        <dbReference type="Pfam" id="PF15608"/>
    </source>
</evidence>
<protein>
    <submittedName>
        <fullName evidence="6">Phosphoribosyltransferase</fullName>
    </submittedName>
</protein>
<evidence type="ECO:0000256" key="1">
    <source>
        <dbReference type="SAM" id="MobiDB-lite"/>
    </source>
</evidence>
<dbReference type="Pfam" id="PF11202">
    <property type="entry name" value="StiP"/>
    <property type="match status" value="1"/>
</dbReference>
<evidence type="ECO:0000313" key="7">
    <source>
        <dbReference type="Proteomes" id="UP001610631"/>
    </source>
</evidence>
<comment type="caution">
    <text evidence="6">The sequence shown here is derived from an EMBL/GenBank/DDBJ whole genome shotgun (WGS) entry which is preliminary data.</text>
</comment>
<dbReference type="EMBL" id="JBBDHD010000018">
    <property type="protein sequence ID" value="MFH7595384.1"/>
    <property type="molecule type" value="Genomic_DNA"/>
</dbReference>
<feature type="region of interest" description="Disordered" evidence="1">
    <location>
        <begin position="480"/>
        <end position="510"/>
    </location>
</feature>
<accession>A0ABW7PAJ5</accession>
<dbReference type="InterPro" id="IPR028157">
    <property type="entry name" value="PELOTA_dom"/>
</dbReference>
<dbReference type="Gene3D" id="3.40.50.2020">
    <property type="match status" value="1"/>
</dbReference>
<dbReference type="Pfam" id="PF15608">
    <property type="entry name" value="PELOTA_1"/>
    <property type="match status" value="1"/>
</dbReference>
<dbReference type="GO" id="GO:0016757">
    <property type="term" value="F:glycosyltransferase activity"/>
    <property type="evidence" value="ECO:0007669"/>
    <property type="project" value="UniProtKB-KW"/>
</dbReference>
<dbReference type="InterPro" id="IPR011215">
    <property type="entry name" value="StiP_N"/>
</dbReference>
<sequence length="885" mass="92374">MDGTTTDTVWPGTWVARRLGVRLEDRPEDGPQHGPQGSGGGRRLTELLGLALRRNPKRAHLLVSQVLGKHVPQSPATVYAAGYGLGERVRELLGDRAASAVVLGYAETATGLGHCVADGLGAAPYLHSTRRPVPGVRPAGGFEEAHSHATSHLLLPEDPGLLAGDGPLVLVDDEFSTGNTVLNTIRDLHSRHPRGHYVVVALVDMRSAADRDRLTAFAAELGARVDLIALASGTVALPEGVLDKGRALVEEYEPRGAAGAGAAPATGGEAAPARSAAAGALAASASADPAAAPAGSTVPRAASGREGAAYARVALRWPAGVPDGGRHGFTPGHREALESALPALAGQLAAGLGERPGRVLVLGNEELMYVPLRLAAALEERGAAAEVRFSSTTRSPVLAVDDPGYAIRTRLVFPAHDTPADGPGDRYAYNVAGAGFDAVVAVVDSAGDTPELRSGLLAALAPHTGRVVLAVVPSYTPAGPGAGAAASVTSRTPHPDRQEPTMSEPRLPEPLRGPAFSSYAPEDVGWLLQDLSAVALEAPTEEREEAIQAGGAHYAESLPVEYQPSARYQELYQDALAASAARVARAVGTVTETVLAERSPSPVLVSLARAGTPVGVLMRRWAAARHGLDLPHYAVSIVRGRGIDANALRWLAAHHDPADVVFVDGWTGKGAITRELREALSAFPGFNPEIVVLADPGACVETYGTREDFLIPSACLNSTVSGLVSRTVLRSDLVGPDDFHGAKFYRELAGADVSTAFVDAVAARFDEVAEAVDTEVKELLAADRSPTWVGWAAVERISEEYGIHDVNLVKPGVGETTRVLLRRVPWKVLAQRGAGPDLDHVRLLAGQRGVPVEEVDDLPYTCVGLIHPRFTRGATGADGKAVAAQ</sequence>
<dbReference type="RefSeq" id="WP_395509252.1">
    <property type="nucleotide sequence ID" value="NZ_JBBDHD010000018.1"/>
</dbReference>
<keyword evidence="6" id="KW-0328">Glycosyltransferase</keyword>